<protein>
    <recommendedName>
        <fullName evidence="3">F-box domain-containing protein</fullName>
    </recommendedName>
</protein>
<reference evidence="2" key="1">
    <citation type="submission" date="2024-06" db="EMBL/GenBank/DDBJ databases">
        <title>Multi-omics analyses provide insights into the biosynthesis of the anticancer antibiotic pleurotin in Hohenbuehelia grisea.</title>
        <authorList>
            <person name="Weaver J.A."/>
            <person name="Alberti F."/>
        </authorList>
    </citation>
    <scope>NUCLEOTIDE SEQUENCE [LARGE SCALE GENOMIC DNA]</scope>
    <source>
        <strain evidence="2">T-177</strain>
    </source>
</reference>
<evidence type="ECO:0008006" key="3">
    <source>
        <dbReference type="Google" id="ProtNLM"/>
    </source>
</evidence>
<evidence type="ECO:0000313" key="1">
    <source>
        <dbReference type="EMBL" id="KAL0952094.1"/>
    </source>
</evidence>
<sequence>MSSCFDFPLDLQRDILEFSARVDVRIALQLVLVSSLVRSWIDPVLYEAVTLIHQPTASQFLVAIQLKQAGFFANVKALCIGYHLGAELASKVLAVCTRVEELACWVPTHKLSTRLDISPCRLSIRIADSHFELPFKPEPAPDFSTSLYSNVTHLEFMDDIQQWNGWDHFDRIPKLTHLSLSWTDEGNDPSTLVTRILASCPKLQILLLLLDKHEHESGLALFGSPRVVVMHDAGSFANWEARMADKPDRWDAAEAIAETQGRFA</sequence>
<keyword evidence="2" id="KW-1185">Reference proteome</keyword>
<dbReference type="EMBL" id="JASNQZ010000011">
    <property type="protein sequence ID" value="KAL0952094.1"/>
    <property type="molecule type" value="Genomic_DNA"/>
</dbReference>
<dbReference type="Proteomes" id="UP001556367">
    <property type="component" value="Unassembled WGS sequence"/>
</dbReference>
<name>A0ABR3J8W4_9AGAR</name>
<comment type="caution">
    <text evidence="1">The sequence shown here is derived from an EMBL/GenBank/DDBJ whole genome shotgun (WGS) entry which is preliminary data.</text>
</comment>
<accession>A0ABR3J8W4</accession>
<organism evidence="1 2">
    <name type="scientific">Hohenbuehelia grisea</name>
    <dbReference type="NCBI Taxonomy" id="104357"/>
    <lineage>
        <taxon>Eukaryota</taxon>
        <taxon>Fungi</taxon>
        <taxon>Dikarya</taxon>
        <taxon>Basidiomycota</taxon>
        <taxon>Agaricomycotina</taxon>
        <taxon>Agaricomycetes</taxon>
        <taxon>Agaricomycetidae</taxon>
        <taxon>Agaricales</taxon>
        <taxon>Pleurotineae</taxon>
        <taxon>Pleurotaceae</taxon>
        <taxon>Hohenbuehelia</taxon>
    </lineage>
</organism>
<evidence type="ECO:0000313" key="2">
    <source>
        <dbReference type="Proteomes" id="UP001556367"/>
    </source>
</evidence>
<proteinExistence type="predicted"/>
<gene>
    <name evidence="1" type="ORF">HGRIS_008727</name>
</gene>